<feature type="binding site" evidence="4">
    <location>
        <position position="101"/>
    </location>
    <ligand>
        <name>D-ribulose 5-phosphate</name>
        <dbReference type="ChEBI" id="CHEBI:58121"/>
    </ligand>
</feature>
<dbReference type="GO" id="GO:0019316">
    <property type="term" value="P:D-allose catabolic process"/>
    <property type="evidence" value="ECO:0007669"/>
    <property type="project" value="TreeGrafter"/>
</dbReference>
<dbReference type="NCBIfam" id="TIGR01120">
    <property type="entry name" value="rpiB"/>
    <property type="match status" value="1"/>
</dbReference>
<evidence type="ECO:0000313" key="8">
    <source>
        <dbReference type="Proteomes" id="UP000289629"/>
    </source>
</evidence>
<dbReference type="NCBIfam" id="NF004051">
    <property type="entry name" value="PRK05571.1"/>
    <property type="match status" value="1"/>
</dbReference>
<feature type="binding site" evidence="4">
    <location>
        <begin position="68"/>
        <end position="72"/>
    </location>
    <ligand>
        <name>D-ribulose 5-phosphate</name>
        <dbReference type="ChEBI" id="CHEBI:58121"/>
    </ligand>
</feature>
<comment type="similarity">
    <text evidence="1">Belongs to the LacAB/RpiB family.</text>
</comment>
<accession>A0AAJ5NL30</accession>
<feature type="active site" description="Proton donor" evidence="3">
    <location>
        <position position="100"/>
    </location>
</feature>
<keyword evidence="2 6" id="KW-0413">Isomerase</keyword>
<proteinExistence type="inferred from homology"/>
<dbReference type="RefSeq" id="WP_044635215.1">
    <property type="nucleotide sequence ID" value="NZ_CP007229.1"/>
</dbReference>
<protein>
    <submittedName>
        <fullName evidence="6">Ribose 5-phosphate isomerase B</fullName>
        <ecNumber evidence="6">5.3.1.6</ecNumber>
    </submittedName>
</protein>
<reference evidence="5 7" key="1">
    <citation type="submission" date="2017-10" db="EMBL/GenBank/DDBJ databases">
        <title>Genome-wide analysis of the first isolated strain mycoplasma dispar GS01.</title>
        <authorList>
            <person name="Hao H."/>
            <person name="Chen S."/>
            <person name="Zhao P."/>
            <person name="Chu Y."/>
            <person name="Liu Y."/>
        </authorList>
    </citation>
    <scope>NUCLEOTIDE SEQUENCE [LARGE SCALE GENOMIC DNA]</scope>
    <source>
        <strain evidence="5 7">GS01</strain>
    </source>
</reference>
<dbReference type="Pfam" id="PF02502">
    <property type="entry name" value="LacAB_rpiB"/>
    <property type="match status" value="1"/>
</dbReference>
<dbReference type="GO" id="GO:0004751">
    <property type="term" value="F:ribose-5-phosphate isomerase activity"/>
    <property type="evidence" value="ECO:0007669"/>
    <property type="project" value="UniProtKB-EC"/>
</dbReference>
<feature type="active site" description="Proton acceptor" evidence="3">
    <location>
        <position position="67"/>
    </location>
</feature>
<evidence type="ECO:0000256" key="4">
    <source>
        <dbReference type="PIRSR" id="PIRSR005384-2"/>
    </source>
</evidence>
<gene>
    <name evidence="6" type="primary">rpiB</name>
    <name evidence="5" type="ORF">CSW10_00730</name>
    <name evidence="6" type="ORF">NCTC10125_00152</name>
</gene>
<dbReference type="InterPro" id="IPR003500">
    <property type="entry name" value="RpiB_LacA_LacB"/>
</dbReference>
<dbReference type="KEGG" id="mds:MDIS_00795"/>
<evidence type="ECO:0000313" key="5">
    <source>
        <dbReference type="EMBL" id="ATP59487.1"/>
    </source>
</evidence>
<dbReference type="AlphaFoldDB" id="A0AAJ5NL30"/>
<sequence length="144" mass="16126">MAKKFAIASDHAGFERKQEIISYLKNRGFEVVDLGPNSQESVSYAVYGKKLANFLLENQDQIGIGICGTGLGMSYALNRFKNIRAARVTSENDAYLAKLHNNANALALSARFNSKDESISFINKFLETEYEGGRHQERIDELDK</sequence>
<dbReference type="GO" id="GO:0009052">
    <property type="term" value="P:pentose-phosphate shunt, non-oxidative branch"/>
    <property type="evidence" value="ECO:0007669"/>
    <property type="project" value="TreeGrafter"/>
</dbReference>
<dbReference type="NCBIfam" id="TIGR00689">
    <property type="entry name" value="rpiB_lacA_lacB"/>
    <property type="match status" value="1"/>
</dbReference>
<feature type="binding site" evidence="4">
    <location>
        <begin position="10"/>
        <end position="11"/>
    </location>
    <ligand>
        <name>D-ribulose 5-phosphate</name>
        <dbReference type="ChEBI" id="CHEBI:58121"/>
    </ligand>
</feature>
<organism evidence="6 8">
    <name type="scientific">Mesomycoplasma dispar</name>
    <dbReference type="NCBI Taxonomy" id="86660"/>
    <lineage>
        <taxon>Bacteria</taxon>
        <taxon>Bacillati</taxon>
        <taxon>Mycoplasmatota</taxon>
        <taxon>Mycoplasmoidales</taxon>
        <taxon>Metamycoplasmataceae</taxon>
        <taxon>Mesomycoplasma</taxon>
    </lineage>
</organism>
<dbReference type="InterPro" id="IPR036569">
    <property type="entry name" value="RpiB_LacA_LacB_sf"/>
</dbReference>
<feature type="binding site" evidence="4">
    <location>
        <position position="111"/>
    </location>
    <ligand>
        <name>D-ribulose 5-phosphate</name>
        <dbReference type="ChEBI" id="CHEBI:58121"/>
    </ligand>
</feature>
<dbReference type="EMBL" id="LR214971">
    <property type="protein sequence ID" value="VEU61335.1"/>
    <property type="molecule type" value="Genomic_DNA"/>
</dbReference>
<dbReference type="InterPro" id="IPR004785">
    <property type="entry name" value="RpiB"/>
</dbReference>
<reference evidence="6 8" key="2">
    <citation type="submission" date="2019-01" db="EMBL/GenBank/DDBJ databases">
        <authorList>
            <consortium name="Pathogen Informatics"/>
        </authorList>
    </citation>
    <scope>NUCLEOTIDE SEQUENCE [LARGE SCALE GENOMIC DNA]</scope>
    <source>
        <strain evidence="6 8">NCTC10125</strain>
    </source>
</reference>
<dbReference type="Proteomes" id="UP000224629">
    <property type="component" value="Chromosome"/>
</dbReference>
<dbReference type="EC" id="5.3.1.6" evidence="6"/>
<feature type="binding site" evidence="4">
    <location>
        <position position="134"/>
    </location>
    <ligand>
        <name>D-ribulose 5-phosphate</name>
        <dbReference type="ChEBI" id="CHEBI:58121"/>
    </ligand>
</feature>
<evidence type="ECO:0000256" key="2">
    <source>
        <dbReference type="ARBA" id="ARBA00023235"/>
    </source>
</evidence>
<dbReference type="Proteomes" id="UP000289629">
    <property type="component" value="Chromosome"/>
</dbReference>
<dbReference type="PANTHER" id="PTHR30345">
    <property type="entry name" value="RIBOSE-5-PHOSPHATE ISOMERASE B"/>
    <property type="match status" value="1"/>
</dbReference>
<evidence type="ECO:0000256" key="1">
    <source>
        <dbReference type="ARBA" id="ARBA00008754"/>
    </source>
</evidence>
<name>A0AAJ5NL30_9BACT</name>
<evidence type="ECO:0000256" key="3">
    <source>
        <dbReference type="PIRSR" id="PIRSR005384-1"/>
    </source>
</evidence>
<dbReference type="Gene3D" id="3.40.1400.10">
    <property type="entry name" value="Sugar-phosphate isomerase, RpiB/LacA/LacB"/>
    <property type="match status" value="1"/>
</dbReference>
<evidence type="ECO:0000313" key="7">
    <source>
        <dbReference type="Proteomes" id="UP000224629"/>
    </source>
</evidence>
<keyword evidence="7" id="KW-1185">Reference proteome</keyword>
<dbReference type="EMBL" id="CP024161">
    <property type="protein sequence ID" value="ATP59487.1"/>
    <property type="molecule type" value="Genomic_DNA"/>
</dbReference>
<dbReference type="PIRSF" id="PIRSF005384">
    <property type="entry name" value="RpiB_LacA_B"/>
    <property type="match status" value="1"/>
</dbReference>
<dbReference type="SUPFAM" id="SSF89623">
    <property type="entry name" value="Ribose/Galactose isomerase RpiB/AlsB"/>
    <property type="match status" value="1"/>
</dbReference>
<evidence type="ECO:0000313" key="6">
    <source>
        <dbReference type="EMBL" id="VEU61335.1"/>
    </source>
</evidence>
<feature type="binding site" evidence="4">
    <location>
        <position position="138"/>
    </location>
    <ligand>
        <name>D-ribulose 5-phosphate</name>
        <dbReference type="ChEBI" id="CHEBI:58121"/>
    </ligand>
</feature>
<dbReference type="PANTHER" id="PTHR30345:SF0">
    <property type="entry name" value="DNA DAMAGE-REPAIR_TOLERATION PROTEIN DRT102"/>
    <property type="match status" value="1"/>
</dbReference>